<comment type="caution">
    <text evidence="2">The sequence shown here is derived from an EMBL/GenBank/DDBJ whole genome shotgun (WGS) entry which is preliminary data.</text>
</comment>
<feature type="compositionally biased region" description="Basic and acidic residues" evidence="1">
    <location>
        <begin position="267"/>
        <end position="277"/>
    </location>
</feature>
<gene>
    <name evidence="2" type="ORF">QTO34_006889</name>
</gene>
<evidence type="ECO:0000256" key="1">
    <source>
        <dbReference type="SAM" id="MobiDB-lite"/>
    </source>
</evidence>
<dbReference type="PANTHER" id="PTHR44826:SF5">
    <property type="entry name" value="DYNEIN HEAVY CHAIN"/>
    <property type="match status" value="1"/>
</dbReference>
<dbReference type="Proteomes" id="UP001177744">
    <property type="component" value="Unassembled WGS sequence"/>
</dbReference>
<evidence type="ECO:0000313" key="2">
    <source>
        <dbReference type="EMBL" id="KAK1332217.1"/>
    </source>
</evidence>
<dbReference type="InterPro" id="IPR051860">
    <property type="entry name" value="Plasmodium_CSP_Invasion"/>
</dbReference>
<keyword evidence="3" id="KW-1185">Reference proteome</keyword>
<evidence type="ECO:0000313" key="3">
    <source>
        <dbReference type="Proteomes" id="UP001177744"/>
    </source>
</evidence>
<proteinExistence type="predicted"/>
<feature type="region of interest" description="Disordered" evidence="1">
    <location>
        <begin position="519"/>
        <end position="539"/>
    </location>
</feature>
<accession>A0AA40HJY3</accession>
<feature type="region of interest" description="Disordered" evidence="1">
    <location>
        <begin position="567"/>
        <end position="588"/>
    </location>
</feature>
<feature type="region of interest" description="Disordered" evidence="1">
    <location>
        <begin position="261"/>
        <end position="283"/>
    </location>
</feature>
<protein>
    <submittedName>
        <fullName evidence="2">Uncharacterized protein</fullName>
    </submittedName>
</protein>
<sequence>MLGKLVTFFSSLSRQKLLEGNKGDESMQLAHISVGRSSAGERRLARSQAHGWQAQQVQQRNLSRLGCRWVPIYGDTVAADNFMTEFQEYVEVRDLFPTVFSCDKIGLFWKKVPKRTHISQEEKSLLGHKPVTVEWEWLMLLLSGNVSGDFKWNPLLIYQSENLNASRKQSRLRALLVMNGQGSCHLPGLEAQLAEAYSFLTARSSPPTASSLRGPRHLQLHLCEVLATYSFISARSSPPANSSQPAHGPAGVLEFQALQREQPQTVAEEHPSEEGAGKEAIPTSLTKGMLGKWGEVQVLKHRQKQSECLVGQRPNEPEASSSGAKRKKSYMMLLWRGLPNNDIPPLFHPSIPPSFHSSILPSIPPPLHISTPLPLHPSLLSPLHPSIPLPVHPSTPPSIHLSTHPSIISPLHPYIFPPIHPSTFLPLHSSTPPPLYPSIPPSLHLSTLPSFHPSTHPSLRPFTYPSLHHSILSSFHPSIPPPNHPSSSPPIHPSILLPIHPFTPPPILPSLHLHPSISSTPPSLNLPSPPPIHPSIPQSLHPSIPPLHPSIPPSLLSIPQSLLPSTHPSLHPPLHPPIPPLLLHPSSP</sequence>
<dbReference type="PRINTS" id="PR01217">
    <property type="entry name" value="PRICHEXTENSN"/>
</dbReference>
<dbReference type="AlphaFoldDB" id="A0AA40HJY3"/>
<organism evidence="2 3">
    <name type="scientific">Cnephaeus nilssonii</name>
    <name type="common">Northern bat</name>
    <name type="synonym">Eptesicus nilssonii</name>
    <dbReference type="NCBI Taxonomy" id="3371016"/>
    <lineage>
        <taxon>Eukaryota</taxon>
        <taxon>Metazoa</taxon>
        <taxon>Chordata</taxon>
        <taxon>Craniata</taxon>
        <taxon>Vertebrata</taxon>
        <taxon>Euteleostomi</taxon>
        <taxon>Mammalia</taxon>
        <taxon>Eutheria</taxon>
        <taxon>Laurasiatheria</taxon>
        <taxon>Chiroptera</taxon>
        <taxon>Yangochiroptera</taxon>
        <taxon>Vespertilionidae</taxon>
        <taxon>Cnephaeus</taxon>
    </lineage>
</organism>
<feature type="compositionally biased region" description="Pro residues" evidence="1">
    <location>
        <begin position="570"/>
        <end position="588"/>
    </location>
</feature>
<name>A0AA40HJY3_CNENI</name>
<dbReference type="EMBL" id="JAULJE010000018">
    <property type="protein sequence ID" value="KAK1332217.1"/>
    <property type="molecule type" value="Genomic_DNA"/>
</dbReference>
<dbReference type="PANTHER" id="PTHR44826">
    <property type="entry name" value="SPORE COAT PROTEIN SP85"/>
    <property type="match status" value="1"/>
</dbReference>
<feature type="region of interest" description="Disordered" evidence="1">
    <location>
        <begin position="305"/>
        <end position="325"/>
    </location>
</feature>
<reference evidence="2" key="1">
    <citation type="submission" date="2023-06" db="EMBL/GenBank/DDBJ databases">
        <title>Reference genome for the Northern bat (Eptesicus nilssonii), a most northern bat species.</title>
        <authorList>
            <person name="Laine V.N."/>
            <person name="Pulliainen A.T."/>
            <person name="Lilley T.M."/>
        </authorList>
    </citation>
    <scope>NUCLEOTIDE SEQUENCE</scope>
    <source>
        <strain evidence="2">BLF_Eptnil</strain>
        <tissue evidence="2">Kidney</tissue>
    </source>
</reference>